<dbReference type="RefSeq" id="XP_018004268.1">
    <property type="nucleotide sequence ID" value="XM_018148690.1"/>
</dbReference>
<gene>
    <name evidence="2" type="ORF">AB675_8258</name>
</gene>
<keyword evidence="3" id="KW-1185">Reference proteome</keyword>
<reference evidence="2 3" key="1">
    <citation type="submission" date="2015-06" db="EMBL/GenBank/DDBJ databases">
        <title>Draft genome of the ant-associated black yeast Phialophora attae CBS 131958.</title>
        <authorList>
            <person name="Moreno L.F."/>
            <person name="Stielow B.J."/>
            <person name="de Hoog S."/>
            <person name="Vicente V.A."/>
            <person name="Weiss V.A."/>
            <person name="de Vries M."/>
            <person name="Cruz L.M."/>
            <person name="Souza E.M."/>
        </authorList>
    </citation>
    <scope>NUCLEOTIDE SEQUENCE [LARGE SCALE GENOMIC DNA]</scope>
    <source>
        <strain evidence="2 3">CBS 131958</strain>
    </source>
</reference>
<name>A0A0N1HF66_9EURO</name>
<dbReference type="InterPro" id="IPR007710">
    <property type="entry name" value="Nucleoside_deoxyribTrfase"/>
</dbReference>
<dbReference type="EMBL" id="LFJN01000003">
    <property type="protein sequence ID" value="KPI44305.1"/>
    <property type="molecule type" value="Genomic_DNA"/>
</dbReference>
<comment type="caution">
    <text evidence="2">The sequence shown here is derived from an EMBL/GenBank/DDBJ whole genome shotgun (WGS) entry which is preliminary data.</text>
</comment>
<evidence type="ECO:0000256" key="1">
    <source>
        <dbReference type="SAM" id="MobiDB-lite"/>
    </source>
</evidence>
<feature type="region of interest" description="Disordered" evidence="1">
    <location>
        <begin position="57"/>
        <end position="76"/>
    </location>
</feature>
<dbReference type="VEuPathDB" id="FungiDB:AB675_8258"/>
<evidence type="ECO:0000313" key="3">
    <source>
        <dbReference type="Proteomes" id="UP000038010"/>
    </source>
</evidence>
<dbReference type="SUPFAM" id="SSF52309">
    <property type="entry name" value="N-(deoxy)ribosyltransferase-like"/>
    <property type="match status" value="1"/>
</dbReference>
<sequence length="258" mass="27558">MTSAASPEKQYTYYHAGPLFTLADLTTNIALSTLISQISKSRFQPVLPQDLEPRPIPSISSTISATTAPSSAPPTPHTIRDTDLQALLSCDLALFIYDGAELDAGTVVEYMYAKAADIPSVILRTDFRGAGDQATLSDGTKPVDKWNLMSSNWPRTVSRIGADDAPSVLAAAGEEKVPRNFRAAEGLLHQTAEKVVAAMDEVVSRPPRLRPELRAAVFEWLAIMPGFQAPGGEGGNGDADAVRWAKGLLEAKVAKGLL</sequence>
<organism evidence="2 3">
    <name type="scientific">Cyphellophora attinorum</name>
    <dbReference type="NCBI Taxonomy" id="1664694"/>
    <lineage>
        <taxon>Eukaryota</taxon>
        <taxon>Fungi</taxon>
        <taxon>Dikarya</taxon>
        <taxon>Ascomycota</taxon>
        <taxon>Pezizomycotina</taxon>
        <taxon>Eurotiomycetes</taxon>
        <taxon>Chaetothyriomycetidae</taxon>
        <taxon>Chaetothyriales</taxon>
        <taxon>Cyphellophoraceae</taxon>
        <taxon>Cyphellophora</taxon>
    </lineage>
</organism>
<protein>
    <submittedName>
        <fullName evidence="2">Uncharacterized protein</fullName>
    </submittedName>
</protein>
<proteinExistence type="predicted"/>
<evidence type="ECO:0000313" key="2">
    <source>
        <dbReference type="EMBL" id="KPI44305.1"/>
    </source>
</evidence>
<dbReference type="Gene3D" id="3.40.50.450">
    <property type="match status" value="1"/>
</dbReference>
<dbReference type="AlphaFoldDB" id="A0A0N1HF66"/>
<dbReference type="GeneID" id="28740570"/>
<accession>A0A0N1HF66</accession>
<dbReference type="Pfam" id="PF05014">
    <property type="entry name" value="Nuc_deoxyrib_tr"/>
    <property type="match status" value="1"/>
</dbReference>
<feature type="compositionally biased region" description="Low complexity" evidence="1">
    <location>
        <begin position="57"/>
        <end position="70"/>
    </location>
</feature>
<dbReference type="OrthoDB" id="3644625at2759"/>
<dbReference type="Proteomes" id="UP000038010">
    <property type="component" value="Unassembled WGS sequence"/>
</dbReference>